<evidence type="ECO:0000313" key="3">
    <source>
        <dbReference type="EMBL" id="KAF9516885.1"/>
    </source>
</evidence>
<evidence type="ECO:0000313" key="4">
    <source>
        <dbReference type="Proteomes" id="UP000886523"/>
    </source>
</evidence>
<sequence length="85" mass="9721">FHVQLNWLLMMLRTYRGSSVDNGTLSKYIDLLGLKRLNNAKPDHHLLECLILQVYEGQIQACWIQVCGFESLEAFAASKPSLEKL</sequence>
<proteinExistence type="predicted"/>
<name>A0A9P6B4N1_9AGAM</name>
<keyword evidence="4" id="KW-1185">Reference proteome</keyword>
<dbReference type="OrthoDB" id="3040861at2759"/>
<keyword evidence="1" id="KW-0732">Signal</keyword>
<feature type="signal peptide" evidence="1">
    <location>
        <begin position="1"/>
        <end position="17"/>
    </location>
</feature>
<dbReference type="InterPro" id="IPR046496">
    <property type="entry name" value="DUF6589"/>
</dbReference>
<accession>A0A9P6B4N1</accession>
<evidence type="ECO:0000259" key="2">
    <source>
        <dbReference type="Pfam" id="PF20231"/>
    </source>
</evidence>
<dbReference type="Pfam" id="PF20231">
    <property type="entry name" value="DUF6589"/>
    <property type="match status" value="1"/>
</dbReference>
<feature type="non-terminal residue" evidence="3">
    <location>
        <position position="1"/>
    </location>
</feature>
<dbReference type="EMBL" id="MU128936">
    <property type="protein sequence ID" value="KAF9516885.1"/>
    <property type="molecule type" value="Genomic_DNA"/>
</dbReference>
<protein>
    <recommendedName>
        <fullName evidence="2">DUF6589 domain-containing protein</fullName>
    </recommendedName>
</protein>
<dbReference type="AlphaFoldDB" id="A0A9P6B4N1"/>
<feature type="chain" id="PRO_5040421062" description="DUF6589 domain-containing protein" evidence="1">
    <location>
        <begin position="18"/>
        <end position="85"/>
    </location>
</feature>
<gene>
    <name evidence="3" type="ORF">BS47DRAFT_1268293</name>
</gene>
<evidence type="ECO:0000256" key="1">
    <source>
        <dbReference type="SAM" id="SignalP"/>
    </source>
</evidence>
<reference evidence="3" key="1">
    <citation type="journal article" date="2020" name="Nat. Commun.">
        <title>Large-scale genome sequencing of mycorrhizal fungi provides insights into the early evolution of symbiotic traits.</title>
        <authorList>
            <person name="Miyauchi S."/>
            <person name="Kiss E."/>
            <person name="Kuo A."/>
            <person name="Drula E."/>
            <person name="Kohler A."/>
            <person name="Sanchez-Garcia M."/>
            <person name="Morin E."/>
            <person name="Andreopoulos B."/>
            <person name="Barry K.W."/>
            <person name="Bonito G."/>
            <person name="Buee M."/>
            <person name="Carver A."/>
            <person name="Chen C."/>
            <person name="Cichocki N."/>
            <person name="Clum A."/>
            <person name="Culley D."/>
            <person name="Crous P.W."/>
            <person name="Fauchery L."/>
            <person name="Girlanda M."/>
            <person name="Hayes R.D."/>
            <person name="Keri Z."/>
            <person name="LaButti K."/>
            <person name="Lipzen A."/>
            <person name="Lombard V."/>
            <person name="Magnuson J."/>
            <person name="Maillard F."/>
            <person name="Murat C."/>
            <person name="Nolan M."/>
            <person name="Ohm R.A."/>
            <person name="Pangilinan J."/>
            <person name="Pereira M.F."/>
            <person name="Perotto S."/>
            <person name="Peter M."/>
            <person name="Pfister S."/>
            <person name="Riley R."/>
            <person name="Sitrit Y."/>
            <person name="Stielow J.B."/>
            <person name="Szollosi G."/>
            <person name="Zifcakova L."/>
            <person name="Stursova M."/>
            <person name="Spatafora J.W."/>
            <person name="Tedersoo L."/>
            <person name="Vaario L.M."/>
            <person name="Yamada A."/>
            <person name="Yan M."/>
            <person name="Wang P."/>
            <person name="Xu J."/>
            <person name="Bruns T."/>
            <person name="Baldrian P."/>
            <person name="Vilgalys R."/>
            <person name="Dunand C."/>
            <person name="Henrissat B."/>
            <person name="Grigoriev I.V."/>
            <person name="Hibbett D."/>
            <person name="Nagy L.G."/>
            <person name="Martin F.M."/>
        </authorList>
    </citation>
    <scope>NUCLEOTIDE SEQUENCE</scope>
    <source>
        <strain evidence="3">UP504</strain>
    </source>
</reference>
<feature type="non-terminal residue" evidence="3">
    <location>
        <position position="85"/>
    </location>
</feature>
<feature type="domain" description="DUF6589" evidence="2">
    <location>
        <begin position="1"/>
        <end position="85"/>
    </location>
</feature>
<comment type="caution">
    <text evidence="3">The sequence shown here is derived from an EMBL/GenBank/DDBJ whole genome shotgun (WGS) entry which is preliminary data.</text>
</comment>
<dbReference type="Proteomes" id="UP000886523">
    <property type="component" value="Unassembled WGS sequence"/>
</dbReference>
<organism evidence="3 4">
    <name type="scientific">Hydnum rufescens UP504</name>
    <dbReference type="NCBI Taxonomy" id="1448309"/>
    <lineage>
        <taxon>Eukaryota</taxon>
        <taxon>Fungi</taxon>
        <taxon>Dikarya</taxon>
        <taxon>Basidiomycota</taxon>
        <taxon>Agaricomycotina</taxon>
        <taxon>Agaricomycetes</taxon>
        <taxon>Cantharellales</taxon>
        <taxon>Hydnaceae</taxon>
        <taxon>Hydnum</taxon>
    </lineage>
</organism>